<keyword evidence="2" id="KW-0813">Transport</keyword>
<organism evidence="7 8">
    <name type="scientific">Alkaliphilus metalliredigens (strain QYMF)</name>
    <dbReference type="NCBI Taxonomy" id="293826"/>
    <lineage>
        <taxon>Bacteria</taxon>
        <taxon>Bacillati</taxon>
        <taxon>Bacillota</taxon>
        <taxon>Clostridia</taxon>
        <taxon>Peptostreptococcales</taxon>
        <taxon>Natronincolaceae</taxon>
        <taxon>Alkaliphilus</taxon>
    </lineage>
</organism>
<keyword evidence="5 6" id="KW-0472">Membrane</keyword>
<evidence type="ECO:0000256" key="2">
    <source>
        <dbReference type="ARBA" id="ARBA00022448"/>
    </source>
</evidence>
<evidence type="ECO:0000256" key="3">
    <source>
        <dbReference type="ARBA" id="ARBA00022692"/>
    </source>
</evidence>
<feature type="transmembrane region" description="Helical" evidence="6">
    <location>
        <begin position="413"/>
        <end position="430"/>
    </location>
</feature>
<dbReference type="OrthoDB" id="2079380at2"/>
<evidence type="ECO:0000313" key="8">
    <source>
        <dbReference type="Proteomes" id="UP000001572"/>
    </source>
</evidence>
<evidence type="ECO:0000313" key="7">
    <source>
        <dbReference type="EMBL" id="ABR46918.1"/>
    </source>
</evidence>
<dbReference type="Proteomes" id="UP000001572">
    <property type="component" value="Chromosome"/>
</dbReference>
<reference evidence="8" key="1">
    <citation type="journal article" date="2016" name="Genome Announc.">
        <title>Complete genome sequence of Alkaliphilus metalliredigens strain QYMF, an alkaliphilic and metal-reducing bacterium isolated from borax-contaminated leachate ponds.</title>
        <authorList>
            <person name="Hwang C."/>
            <person name="Copeland A."/>
            <person name="Lucas S."/>
            <person name="Lapidus A."/>
            <person name="Barry K."/>
            <person name="Detter J.C."/>
            <person name="Glavina Del Rio T."/>
            <person name="Hammon N."/>
            <person name="Israni S."/>
            <person name="Dalin E."/>
            <person name="Tice H."/>
            <person name="Pitluck S."/>
            <person name="Chertkov O."/>
            <person name="Brettin T."/>
            <person name="Bruce D."/>
            <person name="Han C."/>
            <person name="Schmutz J."/>
            <person name="Larimer F."/>
            <person name="Land M.L."/>
            <person name="Hauser L."/>
            <person name="Kyrpides N."/>
            <person name="Mikhailova N."/>
            <person name="Ye Q."/>
            <person name="Zhou J."/>
            <person name="Richardson P."/>
            <person name="Fields M.W."/>
        </authorList>
    </citation>
    <scope>NUCLEOTIDE SEQUENCE [LARGE SCALE GENOMIC DNA]</scope>
    <source>
        <strain evidence="8">QYMF</strain>
    </source>
</reference>
<dbReference type="RefSeq" id="WP_012061961.1">
    <property type="nucleotide sequence ID" value="NC_009633.1"/>
</dbReference>
<feature type="transmembrane region" description="Helical" evidence="6">
    <location>
        <begin position="372"/>
        <end position="392"/>
    </location>
</feature>
<dbReference type="GO" id="GO:0030504">
    <property type="term" value="F:inorganic diphosphate transmembrane transporter activity"/>
    <property type="evidence" value="ECO:0007669"/>
    <property type="project" value="TreeGrafter"/>
</dbReference>
<feature type="transmembrane region" description="Helical" evidence="6">
    <location>
        <begin position="258"/>
        <end position="280"/>
    </location>
</feature>
<feature type="transmembrane region" description="Helical" evidence="6">
    <location>
        <begin position="105"/>
        <end position="124"/>
    </location>
</feature>
<evidence type="ECO:0000256" key="1">
    <source>
        <dbReference type="ARBA" id="ARBA00004141"/>
    </source>
</evidence>
<gene>
    <name evidence="7" type="ordered locus">Amet_0693</name>
</gene>
<dbReference type="GO" id="GO:0035435">
    <property type="term" value="P:phosphate ion transmembrane transport"/>
    <property type="evidence" value="ECO:0007669"/>
    <property type="project" value="InterPro"/>
</dbReference>
<feature type="transmembrane region" description="Helical" evidence="6">
    <location>
        <begin position="33"/>
        <end position="51"/>
    </location>
</feature>
<accession>A6TL50</accession>
<dbReference type="Pfam" id="PF07260">
    <property type="entry name" value="ANKH"/>
    <property type="match status" value="1"/>
</dbReference>
<dbReference type="GO" id="GO:0005315">
    <property type="term" value="F:phosphate transmembrane transporter activity"/>
    <property type="evidence" value="ECO:0007669"/>
    <property type="project" value="InterPro"/>
</dbReference>
<keyword evidence="4 6" id="KW-1133">Transmembrane helix</keyword>
<evidence type="ECO:0008006" key="9">
    <source>
        <dbReference type="Google" id="ProtNLM"/>
    </source>
</evidence>
<dbReference type="PANTHER" id="PTHR28384">
    <property type="entry name" value="PROGRESSIVE ANKYLOSIS PROTEIN HOMOLOG"/>
    <property type="match status" value="1"/>
</dbReference>
<dbReference type="InterPro" id="IPR009887">
    <property type="entry name" value="ANKH"/>
</dbReference>
<evidence type="ECO:0000256" key="6">
    <source>
        <dbReference type="SAM" id="Phobius"/>
    </source>
</evidence>
<dbReference type="GO" id="GO:0005886">
    <property type="term" value="C:plasma membrane"/>
    <property type="evidence" value="ECO:0007669"/>
    <property type="project" value="TreeGrafter"/>
</dbReference>
<feature type="transmembrane region" description="Helical" evidence="6">
    <location>
        <begin position="292"/>
        <end position="314"/>
    </location>
</feature>
<keyword evidence="8" id="KW-1185">Reference proteome</keyword>
<dbReference type="EMBL" id="CP000724">
    <property type="protein sequence ID" value="ABR46918.1"/>
    <property type="molecule type" value="Genomic_DNA"/>
</dbReference>
<dbReference type="KEGG" id="amt:Amet_0693"/>
<evidence type="ECO:0000256" key="4">
    <source>
        <dbReference type="ARBA" id="ARBA00022989"/>
    </source>
</evidence>
<evidence type="ECO:0000256" key="5">
    <source>
        <dbReference type="ARBA" id="ARBA00023136"/>
    </source>
</evidence>
<dbReference type="eggNOG" id="COG0534">
    <property type="taxonomic scope" value="Bacteria"/>
</dbReference>
<feature type="transmembrane region" description="Helical" evidence="6">
    <location>
        <begin position="63"/>
        <end position="85"/>
    </location>
</feature>
<feature type="transmembrane region" description="Helical" evidence="6">
    <location>
        <begin position="176"/>
        <end position="195"/>
    </location>
</feature>
<dbReference type="HOGENOM" id="CLU_592693_0_0_9"/>
<sequence length="461" mass="51171">MFIDNVISRQKEKVRSREQQAEIEISMMEQLRFFLPLGLMQMFISFTHSLFNAACAKLPNPEIYLSAFAIGKNVLLLIQNPVSMIKQTVTALVDDEASYLKIRKFFLMATTVIVLFFALFTLLGGAQWMLANVMGIKGQVLKEAVTILKVFIIFPVVVGLRNFVQGTSIKFRMTPVITLAAFIRVIYVALLLLFIDKLLWIPGGILIAGLFLSSIIVETLVVCIIMKIMVKNPAKEFEQMKLNQMLDGEERGVISTRLIMSFFIPLSVTALIRTLALPIIDGGLARTVAPEVAISSFAVAWGLGIIISGTLMMFHQVPLNFIKSEGHRGQIRSVKRFAVYVAMVLSIVIGIIAFTPLGVYITHELIGATEEITFLAVDALKIMTLLPLVMTARQYYWGILMRQKRTKIIGKGKIVNVISLTTAVIIGALINPVNPAIIGMIGMVAAEFLESLYLCYQTEGK</sequence>
<protein>
    <recommendedName>
        <fullName evidence="9">Polysaccharide biosynthesis protein</fullName>
    </recommendedName>
</protein>
<proteinExistence type="predicted"/>
<name>A6TL50_ALKMQ</name>
<feature type="transmembrane region" description="Helical" evidence="6">
    <location>
        <begin position="201"/>
        <end position="225"/>
    </location>
</feature>
<comment type="subcellular location">
    <subcellularLocation>
        <location evidence="1">Membrane</location>
        <topology evidence="1">Multi-pass membrane protein</topology>
    </subcellularLocation>
</comment>
<keyword evidence="3 6" id="KW-0812">Transmembrane</keyword>
<dbReference type="STRING" id="293826.Amet_0693"/>
<feature type="transmembrane region" description="Helical" evidence="6">
    <location>
        <begin position="337"/>
        <end position="360"/>
    </location>
</feature>
<dbReference type="PANTHER" id="PTHR28384:SF1">
    <property type="entry name" value="PROGRESSIVE ANKYLOSIS PROTEIN HOMOLOG"/>
    <property type="match status" value="1"/>
</dbReference>
<dbReference type="AlphaFoldDB" id="A6TL50"/>
<feature type="transmembrane region" description="Helical" evidence="6">
    <location>
        <begin position="144"/>
        <end position="164"/>
    </location>
</feature>